<evidence type="ECO:0000313" key="5">
    <source>
        <dbReference type="EMBL" id="KKN80263.1"/>
    </source>
</evidence>
<dbReference type="InterPro" id="IPR040442">
    <property type="entry name" value="Pyrv_kinase-like_dom_sf"/>
</dbReference>
<dbReference type="InterPro" id="IPR005000">
    <property type="entry name" value="Aldolase/citrate-lyase_domain"/>
</dbReference>
<dbReference type="PIRSF" id="PIRSF015582">
    <property type="entry name" value="Cit_lyase_B"/>
    <property type="match status" value="1"/>
</dbReference>
<dbReference type="Pfam" id="PF03328">
    <property type="entry name" value="HpcH_HpaI"/>
    <property type="match status" value="1"/>
</dbReference>
<keyword evidence="2" id="KW-0479">Metal-binding</keyword>
<comment type="cofactor">
    <cofactor evidence="1">
        <name>Mg(2+)</name>
        <dbReference type="ChEBI" id="CHEBI:18420"/>
    </cofactor>
</comment>
<reference evidence="5" key="1">
    <citation type="journal article" date="2015" name="Nature">
        <title>Complex archaea that bridge the gap between prokaryotes and eukaryotes.</title>
        <authorList>
            <person name="Spang A."/>
            <person name="Saw J.H."/>
            <person name="Jorgensen S.L."/>
            <person name="Zaremba-Niedzwiedzka K."/>
            <person name="Martijn J."/>
            <person name="Lind A.E."/>
            <person name="van Eijk R."/>
            <person name="Schleper C."/>
            <person name="Guy L."/>
            <person name="Ettema T.J."/>
        </authorList>
    </citation>
    <scope>NUCLEOTIDE SEQUENCE</scope>
</reference>
<protein>
    <recommendedName>
        <fullName evidence="4">HpcH/HpaI aldolase/citrate lyase domain-containing protein</fullName>
    </recommendedName>
</protein>
<dbReference type="AlphaFoldDB" id="A0A0F9WNL8"/>
<feature type="domain" description="HpcH/HpaI aldolase/citrate lyase" evidence="4">
    <location>
        <begin position="9"/>
        <end position="224"/>
    </location>
</feature>
<dbReference type="GO" id="GO:0003824">
    <property type="term" value="F:catalytic activity"/>
    <property type="evidence" value="ECO:0007669"/>
    <property type="project" value="InterPro"/>
</dbReference>
<keyword evidence="3" id="KW-0460">Magnesium</keyword>
<proteinExistence type="predicted"/>
<dbReference type="EMBL" id="LAZR01000233">
    <property type="protein sequence ID" value="KKN80263.1"/>
    <property type="molecule type" value="Genomic_DNA"/>
</dbReference>
<name>A0A0F9WNL8_9ZZZZ</name>
<dbReference type="PANTHER" id="PTHR32308">
    <property type="entry name" value="LYASE BETA SUBUNIT, PUTATIVE (AFU_ORTHOLOGUE AFUA_4G13030)-RELATED"/>
    <property type="match status" value="1"/>
</dbReference>
<sequence>MMTPLRPRRSLLFVPAANARALEKSGGLAADALIYDLEDSAGPREKAAARDRLAAHLGADGFAGERIIRVNALDTQWGADDLRIAAKAGVDAVLLPKVETVETLRQAAKTLTEAGAPDSVKLWAMIETPLGILDVGKLAAAGSATRVTALMVGPYDIALSTGIQPGPDRAELMPWIMQIMVAAKAYGMAVLDGPYANLRDEAGFAAECAAGRRLGFDGKTLIHPTQIAAANAAYSPDPAAVTWAERIVKTFAAPENADKGVLQIEGRMVERLHLKQAQILLAMRDAIVEREAAR</sequence>
<gene>
    <name evidence="5" type="ORF">LCGC14_0330960</name>
</gene>
<dbReference type="SUPFAM" id="SSF51621">
    <property type="entry name" value="Phosphoenolpyruvate/pyruvate domain"/>
    <property type="match status" value="1"/>
</dbReference>
<dbReference type="PANTHER" id="PTHR32308:SF10">
    <property type="entry name" value="CITRATE LYASE SUBUNIT BETA"/>
    <property type="match status" value="1"/>
</dbReference>
<dbReference type="GO" id="GO:0000287">
    <property type="term" value="F:magnesium ion binding"/>
    <property type="evidence" value="ECO:0007669"/>
    <property type="project" value="TreeGrafter"/>
</dbReference>
<accession>A0A0F9WNL8</accession>
<comment type="caution">
    <text evidence="5">The sequence shown here is derived from an EMBL/GenBank/DDBJ whole genome shotgun (WGS) entry which is preliminary data.</text>
</comment>
<dbReference type="GO" id="GO:0006107">
    <property type="term" value="P:oxaloacetate metabolic process"/>
    <property type="evidence" value="ECO:0007669"/>
    <property type="project" value="TreeGrafter"/>
</dbReference>
<evidence type="ECO:0000256" key="2">
    <source>
        <dbReference type="ARBA" id="ARBA00022723"/>
    </source>
</evidence>
<dbReference type="Gene3D" id="3.20.20.60">
    <property type="entry name" value="Phosphoenolpyruvate-binding domains"/>
    <property type="match status" value="1"/>
</dbReference>
<evidence type="ECO:0000256" key="3">
    <source>
        <dbReference type="ARBA" id="ARBA00022842"/>
    </source>
</evidence>
<evidence type="ECO:0000256" key="1">
    <source>
        <dbReference type="ARBA" id="ARBA00001946"/>
    </source>
</evidence>
<evidence type="ECO:0000259" key="4">
    <source>
        <dbReference type="Pfam" id="PF03328"/>
    </source>
</evidence>
<dbReference type="InterPro" id="IPR011206">
    <property type="entry name" value="Citrate_lyase_beta/mcl1/mcl2"/>
</dbReference>
<dbReference type="InterPro" id="IPR015813">
    <property type="entry name" value="Pyrv/PenolPyrv_kinase-like_dom"/>
</dbReference>
<organism evidence="5">
    <name type="scientific">marine sediment metagenome</name>
    <dbReference type="NCBI Taxonomy" id="412755"/>
    <lineage>
        <taxon>unclassified sequences</taxon>
        <taxon>metagenomes</taxon>
        <taxon>ecological metagenomes</taxon>
    </lineage>
</organism>